<feature type="compositionally biased region" description="Low complexity" evidence="1">
    <location>
        <begin position="183"/>
        <end position="204"/>
    </location>
</feature>
<feature type="region of interest" description="Disordered" evidence="1">
    <location>
        <begin position="174"/>
        <end position="204"/>
    </location>
</feature>
<evidence type="ECO:0000259" key="2">
    <source>
        <dbReference type="Pfam" id="PF12776"/>
    </source>
</evidence>
<dbReference type="Proteomes" id="UP001293254">
    <property type="component" value="Unassembled WGS sequence"/>
</dbReference>
<dbReference type="InterPro" id="IPR024752">
    <property type="entry name" value="Myb/SANT-like_dom"/>
</dbReference>
<comment type="caution">
    <text evidence="3">The sequence shown here is derived from an EMBL/GenBank/DDBJ whole genome shotgun (WGS) entry which is preliminary data.</text>
</comment>
<sequence length="204" mass="22272">MEKTFVDSFVEHAMSGLFRPGHPNVHAVMCSLYDVNKRFGTKVTFEWAQTRVQQLQEQYHLFRWVVNTEGVIWNQRLAGPPVVEVAPDGEPDAAATEAVLIEAANEEGPSEPLNEALHAVADPTNAIPHLEVVYVFDSSSSSMWRALEEYHGSNSDVDSVLPPPGVPLSLYKRAKVAHPSPPSERSAGASSSTASNATPLKTHM</sequence>
<dbReference type="EMBL" id="JACGWO010000002">
    <property type="protein sequence ID" value="KAK4435049.1"/>
    <property type="molecule type" value="Genomic_DNA"/>
</dbReference>
<protein>
    <recommendedName>
        <fullName evidence="2">Myb/SANT-like domain-containing protein</fullName>
    </recommendedName>
</protein>
<dbReference type="AlphaFoldDB" id="A0AAE2CUX6"/>
<feature type="domain" description="Myb/SANT-like" evidence="2">
    <location>
        <begin position="1"/>
        <end position="76"/>
    </location>
</feature>
<reference evidence="3" key="2">
    <citation type="journal article" date="2024" name="Plant">
        <title>Genomic evolution and insights into agronomic trait innovations of Sesamum species.</title>
        <authorList>
            <person name="Miao H."/>
            <person name="Wang L."/>
            <person name="Qu L."/>
            <person name="Liu H."/>
            <person name="Sun Y."/>
            <person name="Le M."/>
            <person name="Wang Q."/>
            <person name="Wei S."/>
            <person name="Zheng Y."/>
            <person name="Lin W."/>
            <person name="Duan Y."/>
            <person name="Cao H."/>
            <person name="Xiong S."/>
            <person name="Wang X."/>
            <person name="Wei L."/>
            <person name="Li C."/>
            <person name="Ma Q."/>
            <person name="Ju M."/>
            <person name="Zhao R."/>
            <person name="Li G."/>
            <person name="Mu C."/>
            <person name="Tian Q."/>
            <person name="Mei H."/>
            <person name="Zhang T."/>
            <person name="Gao T."/>
            <person name="Zhang H."/>
        </authorList>
    </citation>
    <scope>NUCLEOTIDE SEQUENCE</scope>
    <source>
        <strain evidence="3">3651</strain>
    </source>
</reference>
<evidence type="ECO:0000256" key="1">
    <source>
        <dbReference type="SAM" id="MobiDB-lite"/>
    </source>
</evidence>
<accession>A0AAE2CUX6</accession>
<proteinExistence type="predicted"/>
<dbReference type="Pfam" id="PF12776">
    <property type="entry name" value="Myb_DNA-bind_3"/>
    <property type="match status" value="1"/>
</dbReference>
<keyword evidence="4" id="KW-1185">Reference proteome</keyword>
<reference evidence="3" key="1">
    <citation type="submission" date="2020-06" db="EMBL/GenBank/DDBJ databases">
        <authorList>
            <person name="Li T."/>
            <person name="Hu X."/>
            <person name="Zhang T."/>
            <person name="Song X."/>
            <person name="Zhang H."/>
            <person name="Dai N."/>
            <person name="Sheng W."/>
            <person name="Hou X."/>
            <person name="Wei L."/>
        </authorList>
    </citation>
    <scope>NUCLEOTIDE SEQUENCE</scope>
    <source>
        <strain evidence="3">3651</strain>
        <tissue evidence="3">Leaf</tissue>
    </source>
</reference>
<evidence type="ECO:0000313" key="4">
    <source>
        <dbReference type="Proteomes" id="UP001293254"/>
    </source>
</evidence>
<organism evidence="3 4">
    <name type="scientific">Sesamum alatum</name>
    <dbReference type="NCBI Taxonomy" id="300844"/>
    <lineage>
        <taxon>Eukaryota</taxon>
        <taxon>Viridiplantae</taxon>
        <taxon>Streptophyta</taxon>
        <taxon>Embryophyta</taxon>
        <taxon>Tracheophyta</taxon>
        <taxon>Spermatophyta</taxon>
        <taxon>Magnoliopsida</taxon>
        <taxon>eudicotyledons</taxon>
        <taxon>Gunneridae</taxon>
        <taxon>Pentapetalae</taxon>
        <taxon>asterids</taxon>
        <taxon>lamiids</taxon>
        <taxon>Lamiales</taxon>
        <taxon>Pedaliaceae</taxon>
        <taxon>Sesamum</taxon>
    </lineage>
</organism>
<evidence type="ECO:0000313" key="3">
    <source>
        <dbReference type="EMBL" id="KAK4435049.1"/>
    </source>
</evidence>
<name>A0AAE2CUX6_9LAMI</name>
<gene>
    <name evidence="3" type="ORF">Salat_0668100</name>
</gene>